<proteinExistence type="predicted"/>
<keyword evidence="3" id="KW-1185">Reference proteome</keyword>
<organism evidence="2 3">
    <name type="scientific">Umbelopsis ramanniana AG</name>
    <dbReference type="NCBI Taxonomy" id="1314678"/>
    <lineage>
        <taxon>Eukaryota</taxon>
        <taxon>Fungi</taxon>
        <taxon>Fungi incertae sedis</taxon>
        <taxon>Mucoromycota</taxon>
        <taxon>Mucoromycotina</taxon>
        <taxon>Umbelopsidomycetes</taxon>
        <taxon>Umbelopsidales</taxon>
        <taxon>Umbelopsidaceae</taxon>
        <taxon>Umbelopsis</taxon>
    </lineage>
</organism>
<dbReference type="AlphaFoldDB" id="A0AAD5EJJ9"/>
<dbReference type="EMBL" id="MU620895">
    <property type="protein sequence ID" value="KAI8583540.1"/>
    <property type="molecule type" value="Genomic_DNA"/>
</dbReference>
<dbReference type="PANTHER" id="PTHR13355:SF15">
    <property type="entry name" value="GCN5-RELATED N-ACETYLTRANSFERASE 3, CHLOROPLASTIC"/>
    <property type="match status" value="1"/>
</dbReference>
<dbReference type="Pfam" id="PF00583">
    <property type="entry name" value="Acetyltransf_1"/>
    <property type="match status" value="1"/>
</dbReference>
<dbReference type="Gene3D" id="3.40.630.30">
    <property type="match status" value="1"/>
</dbReference>
<dbReference type="CDD" id="cd04301">
    <property type="entry name" value="NAT_SF"/>
    <property type="match status" value="1"/>
</dbReference>
<dbReference type="InterPro" id="IPR016181">
    <property type="entry name" value="Acyl_CoA_acyltransferase"/>
</dbReference>
<gene>
    <name evidence="2" type="ORF">K450DRAFT_221650</name>
</gene>
<dbReference type="PANTHER" id="PTHR13355">
    <property type="entry name" value="GLUCOSAMINE 6-PHOSPHATE N-ACETYLTRANSFERASE"/>
    <property type="match status" value="1"/>
</dbReference>
<dbReference type="GO" id="GO:0008080">
    <property type="term" value="F:N-acetyltransferase activity"/>
    <property type="evidence" value="ECO:0007669"/>
    <property type="project" value="TreeGrafter"/>
</dbReference>
<protein>
    <recommendedName>
        <fullName evidence="1">N-acetyltransferase domain-containing protein</fullName>
    </recommendedName>
</protein>
<dbReference type="Proteomes" id="UP001206595">
    <property type="component" value="Unassembled WGS sequence"/>
</dbReference>
<dbReference type="PROSITE" id="PS51186">
    <property type="entry name" value="GNAT"/>
    <property type="match status" value="1"/>
</dbReference>
<name>A0AAD5EJJ9_UMBRA</name>
<feature type="domain" description="N-acetyltransferase" evidence="1">
    <location>
        <begin position="14"/>
        <end position="150"/>
    </location>
</feature>
<dbReference type="RefSeq" id="XP_051448544.1">
    <property type="nucleotide sequence ID" value="XM_051585762.1"/>
</dbReference>
<sequence>MPVKIIQLPSNSDTPIEDHVFKGIANLLPQLSQSAPPLTKDRLQSVLASPLTVVLVAIDDHAEIVGMLTLACFDAVTGRRAHIEDVVVDDKCRGQGAGKLLLLEAIQIAQHKLHAATIDLTSRPEREAANRLYQKVGFVQRQTNVYRYAE</sequence>
<dbReference type="SUPFAM" id="SSF55729">
    <property type="entry name" value="Acyl-CoA N-acyltransferases (Nat)"/>
    <property type="match status" value="1"/>
</dbReference>
<accession>A0AAD5EJJ9</accession>
<reference evidence="2" key="1">
    <citation type="submission" date="2021-06" db="EMBL/GenBank/DDBJ databases">
        <authorList>
            <consortium name="DOE Joint Genome Institute"/>
            <person name="Mondo S.J."/>
            <person name="Amses K.R."/>
            <person name="Simmons D.R."/>
            <person name="Longcore J.E."/>
            <person name="Seto K."/>
            <person name="Alves G.H."/>
            <person name="Bonds A.E."/>
            <person name="Quandt C.A."/>
            <person name="Davis W.J."/>
            <person name="Chang Y."/>
            <person name="Letcher P.M."/>
            <person name="Powell M.J."/>
            <person name="Kuo A."/>
            <person name="Labutti K."/>
            <person name="Pangilinan J."/>
            <person name="Andreopoulos W."/>
            <person name="Tritt A."/>
            <person name="Riley R."/>
            <person name="Hundley H."/>
            <person name="Johnson J."/>
            <person name="Lipzen A."/>
            <person name="Barry K."/>
            <person name="Berbee M.L."/>
            <person name="Buchler N.E."/>
            <person name="Grigoriev I.V."/>
            <person name="Spatafora J.W."/>
            <person name="Stajich J.E."/>
            <person name="James T.Y."/>
        </authorList>
    </citation>
    <scope>NUCLEOTIDE SEQUENCE</scope>
    <source>
        <strain evidence="2">AG</strain>
    </source>
</reference>
<comment type="caution">
    <text evidence="2">The sequence shown here is derived from an EMBL/GenBank/DDBJ whole genome shotgun (WGS) entry which is preliminary data.</text>
</comment>
<reference evidence="2" key="2">
    <citation type="journal article" date="2022" name="Proc. Natl. Acad. Sci. U.S.A.">
        <title>Diploid-dominant life cycles characterize the early evolution of Fungi.</title>
        <authorList>
            <person name="Amses K.R."/>
            <person name="Simmons D.R."/>
            <person name="Longcore J.E."/>
            <person name="Mondo S.J."/>
            <person name="Seto K."/>
            <person name="Jeronimo G.H."/>
            <person name="Bonds A.E."/>
            <person name="Quandt C.A."/>
            <person name="Davis W.J."/>
            <person name="Chang Y."/>
            <person name="Federici B.A."/>
            <person name="Kuo A."/>
            <person name="LaButti K."/>
            <person name="Pangilinan J."/>
            <person name="Andreopoulos W."/>
            <person name="Tritt A."/>
            <person name="Riley R."/>
            <person name="Hundley H."/>
            <person name="Johnson J."/>
            <person name="Lipzen A."/>
            <person name="Barry K."/>
            <person name="Lang B.F."/>
            <person name="Cuomo C.A."/>
            <person name="Buchler N.E."/>
            <person name="Grigoriev I.V."/>
            <person name="Spatafora J.W."/>
            <person name="Stajich J.E."/>
            <person name="James T.Y."/>
        </authorList>
    </citation>
    <scope>NUCLEOTIDE SEQUENCE</scope>
    <source>
        <strain evidence="2">AG</strain>
    </source>
</reference>
<dbReference type="GeneID" id="75911110"/>
<dbReference type="InterPro" id="IPR039143">
    <property type="entry name" value="GNPNAT1-like"/>
</dbReference>
<evidence type="ECO:0000259" key="1">
    <source>
        <dbReference type="PROSITE" id="PS51186"/>
    </source>
</evidence>
<evidence type="ECO:0000313" key="2">
    <source>
        <dbReference type="EMBL" id="KAI8583540.1"/>
    </source>
</evidence>
<evidence type="ECO:0000313" key="3">
    <source>
        <dbReference type="Proteomes" id="UP001206595"/>
    </source>
</evidence>
<dbReference type="InterPro" id="IPR000182">
    <property type="entry name" value="GNAT_dom"/>
</dbReference>